<dbReference type="EMBL" id="JACOQK010000001">
    <property type="protein sequence ID" value="MBC5786925.1"/>
    <property type="molecule type" value="Genomic_DNA"/>
</dbReference>
<organism evidence="1 2">
    <name type="scientific">Clostridium facile</name>
    <dbReference type="NCBI Taxonomy" id="2763035"/>
    <lineage>
        <taxon>Bacteria</taxon>
        <taxon>Bacillati</taxon>
        <taxon>Bacillota</taxon>
        <taxon>Clostridia</taxon>
        <taxon>Eubacteriales</taxon>
        <taxon>Clostridiaceae</taxon>
        <taxon>Clostridium</taxon>
    </lineage>
</organism>
<name>A0ABR7IP52_9CLOT</name>
<evidence type="ECO:0000313" key="2">
    <source>
        <dbReference type="Proteomes" id="UP000649151"/>
    </source>
</evidence>
<dbReference type="RefSeq" id="WP_186996098.1">
    <property type="nucleotide sequence ID" value="NZ_JACOQK010000001.1"/>
</dbReference>
<comment type="caution">
    <text evidence="1">The sequence shown here is derived from an EMBL/GenBank/DDBJ whole genome shotgun (WGS) entry which is preliminary data.</text>
</comment>
<reference evidence="1 2" key="1">
    <citation type="submission" date="2020-08" db="EMBL/GenBank/DDBJ databases">
        <title>Genome public.</title>
        <authorList>
            <person name="Liu C."/>
            <person name="Sun Q."/>
        </authorList>
    </citation>
    <scope>NUCLEOTIDE SEQUENCE [LARGE SCALE GENOMIC DNA]</scope>
    <source>
        <strain evidence="1 2">NSJ-27</strain>
    </source>
</reference>
<proteinExistence type="predicted"/>
<protein>
    <recommendedName>
        <fullName evidence="3">Spore coat associated protein JA (CotJA)</fullName>
    </recommendedName>
</protein>
<dbReference type="Proteomes" id="UP000649151">
    <property type="component" value="Unassembled WGS sequence"/>
</dbReference>
<evidence type="ECO:0008006" key="3">
    <source>
        <dbReference type="Google" id="ProtNLM"/>
    </source>
</evidence>
<gene>
    <name evidence="1" type="ORF">H8Z77_02660</name>
</gene>
<keyword evidence="2" id="KW-1185">Reference proteome</keyword>
<accession>A0ABR7IP52</accession>
<evidence type="ECO:0000313" key="1">
    <source>
        <dbReference type="EMBL" id="MBC5786925.1"/>
    </source>
</evidence>
<sequence length="57" mass="6401">MFQPLQAGWPQQPYICFVTVLPSSCPESLEQFPAVTENRYPFQQKTQPGGIAMGSIR</sequence>